<dbReference type="EMBL" id="FNGF01000003">
    <property type="protein sequence ID" value="SDL00381.1"/>
    <property type="molecule type" value="Genomic_DNA"/>
</dbReference>
<keyword evidence="3" id="KW-1185">Reference proteome</keyword>
<evidence type="ECO:0000313" key="3">
    <source>
        <dbReference type="Proteomes" id="UP000198662"/>
    </source>
</evidence>
<dbReference type="Pfam" id="PF00248">
    <property type="entry name" value="Aldo_ket_red"/>
    <property type="match status" value="1"/>
</dbReference>
<feature type="domain" description="NADP-dependent oxidoreductase" evidence="1">
    <location>
        <begin position="15"/>
        <end position="305"/>
    </location>
</feature>
<sequence length="311" mass="33234">MQRNTLGNTGLEVGPLCIGTSTLAGFTETYGYDVDDERAVETVLAVFDSEVNYLDTGNNYGKDGLAERRVGEAIRRRGGLPEGFVLQTKVDADPVTGDYSGARVRRSLEESLERLGVDHLPVLALHDPEFMSADQDGFGPGGALEALVAIRDEGIADHLAVASGSVEVTQRYLDTGAFDVVLNHNRFTLLNREAQDLFEGARDKGLGVLNAAPYGGGMLVKGPAQQPKYCYGERDEAFAASALAMAEACEAAGVPLAAAALQFSTRSPLVDSTVVGISRPERIRETLALLAVEIPPALWVELESLRPDARI</sequence>
<gene>
    <name evidence="2" type="ORF">SAMN05216298_2220</name>
</gene>
<dbReference type="STRING" id="380244.SAMN05216298_2220"/>
<dbReference type="InterPro" id="IPR023210">
    <property type="entry name" value="NADP_OxRdtase_dom"/>
</dbReference>
<accession>A0A1G9GI74</accession>
<dbReference type="Proteomes" id="UP000198662">
    <property type="component" value="Unassembled WGS sequence"/>
</dbReference>
<dbReference type="PANTHER" id="PTHR42686:SF1">
    <property type="entry name" value="GH17980P-RELATED"/>
    <property type="match status" value="1"/>
</dbReference>
<dbReference type="Gene3D" id="3.20.20.100">
    <property type="entry name" value="NADP-dependent oxidoreductase domain"/>
    <property type="match status" value="1"/>
</dbReference>
<protein>
    <submittedName>
        <fullName evidence="2">D-threo-aldose 1-dehydrogenase</fullName>
    </submittedName>
</protein>
<dbReference type="InterPro" id="IPR036812">
    <property type="entry name" value="NAD(P)_OxRdtase_dom_sf"/>
</dbReference>
<evidence type="ECO:0000313" key="2">
    <source>
        <dbReference type="EMBL" id="SDL00381.1"/>
    </source>
</evidence>
<reference evidence="3" key="1">
    <citation type="submission" date="2016-10" db="EMBL/GenBank/DDBJ databases">
        <authorList>
            <person name="Varghese N."/>
            <person name="Submissions S."/>
        </authorList>
    </citation>
    <scope>NUCLEOTIDE SEQUENCE [LARGE SCALE GENOMIC DNA]</scope>
    <source>
        <strain evidence="3">CGMCC 4.3147</strain>
    </source>
</reference>
<proteinExistence type="predicted"/>
<dbReference type="OrthoDB" id="9768851at2"/>
<dbReference type="AlphaFoldDB" id="A0A1G9GI74"/>
<name>A0A1G9GI74_9ACTN</name>
<dbReference type="RefSeq" id="WP_091049563.1">
    <property type="nucleotide sequence ID" value="NZ_FNGF01000003.1"/>
</dbReference>
<organism evidence="2 3">
    <name type="scientific">Glycomyces sambucus</name>
    <dbReference type="NCBI Taxonomy" id="380244"/>
    <lineage>
        <taxon>Bacteria</taxon>
        <taxon>Bacillati</taxon>
        <taxon>Actinomycetota</taxon>
        <taxon>Actinomycetes</taxon>
        <taxon>Glycomycetales</taxon>
        <taxon>Glycomycetaceae</taxon>
        <taxon>Glycomyces</taxon>
    </lineage>
</organism>
<dbReference type="SUPFAM" id="SSF51430">
    <property type="entry name" value="NAD(P)-linked oxidoreductase"/>
    <property type="match status" value="1"/>
</dbReference>
<dbReference type="GO" id="GO:0016491">
    <property type="term" value="F:oxidoreductase activity"/>
    <property type="evidence" value="ECO:0007669"/>
    <property type="project" value="InterPro"/>
</dbReference>
<dbReference type="InterPro" id="IPR020471">
    <property type="entry name" value="AKR"/>
</dbReference>
<evidence type="ECO:0000259" key="1">
    <source>
        <dbReference type="Pfam" id="PF00248"/>
    </source>
</evidence>
<dbReference type="GO" id="GO:0005829">
    <property type="term" value="C:cytosol"/>
    <property type="evidence" value="ECO:0007669"/>
    <property type="project" value="TreeGrafter"/>
</dbReference>
<dbReference type="CDD" id="cd19090">
    <property type="entry name" value="AKR_AKR15A-like"/>
    <property type="match status" value="1"/>
</dbReference>
<dbReference type="PANTHER" id="PTHR42686">
    <property type="entry name" value="GH17980P-RELATED"/>
    <property type="match status" value="1"/>
</dbReference>